<feature type="compositionally biased region" description="Polar residues" evidence="4">
    <location>
        <begin position="1"/>
        <end position="16"/>
    </location>
</feature>
<proteinExistence type="inferred from homology"/>
<dbReference type="PANTHER" id="PTHR47271:SF2">
    <property type="entry name" value="ARGININE DEIMINASE"/>
    <property type="match status" value="1"/>
</dbReference>
<evidence type="ECO:0000256" key="1">
    <source>
        <dbReference type="ARBA" id="ARBA00010206"/>
    </source>
</evidence>
<evidence type="ECO:0000256" key="4">
    <source>
        <dbReference type="SAM" id="MobiDB-lite"/>
    </source>
</evidence>
<sequence>MTEMTAHQNQVNQKGSTEPAFRAGRERQPEEQKTPRRGRGIPDANRAAMSLPPLHITSEIGKLEAVLLHRPGREVENITPDLMDRLLFDDIPYLPIAQKEHDTFAQTLRDLGVEVVYLEDLFSQALEDEAVHESYVKDILAESHYREGYVHDALADFLLNLTPVEMTERVMAGVRKDEVRVAIKSLEEEAENGSYPFLLEPMPNLYFTRDPAAVIGDGALVNHMAFHARKRESLFMEYILRYHPRFAGQQEDADGGVPIWRDRYVHGRIEGGDVLVLNDHVVAIGVSERTSANAIEDVARALFGRTDYDTVIAISIPRGHATMHLDTVFTMINRDQFTVHPSIMDKNGSMDLYVLHPAAGVAQDGEIRSGQSSYGDGSVEITHRNDLHAVLKKALGLTEVDLIPTGNGDPVVAPREQWNDASNTFAVAPGQVVTYNRNYVSNELLREHGVCVHEIESSELSRGRGGPRCMTMPLVRQDVD</sequence>
<dbReference type="PANTHER" id="PTHR47271">
    <property type="entry name" value="ARGININE DEIMINASE"/>
    <property type="match status" value="1"/>
</dbReference>
<dbReference type="HAMAP" id="MF_00242">
    <property type="entry name" value="Arg_deiminase"/>
    <property type="match status" value="1"/>
</dbReference>
<dbReference type="GO" id="GO:0005737">
    <property type="term" value="C:cytoplasm"/>
    <property type="evidence" value="ECO:0007669"/>
    <property type="project" value="UniProtKB-SubCell"/>
</dbReference>
<name>E6K2Q9_PARDN</name>
<dbReference type="EMBL" id="AEON01000002">
    <property type="protein sequence ID" value="EFT82613.1"/>
    <property type="molecule type" value="Genomic_DNA"/>
</dbReference>
<feature type="region of interest" description="Disordered" evidence="4">
    <location>
        <begin position="1"/>
        <end position="46"/>
    </location>
</feature>
<protein>
    <recommendedName>
        <fullName evidence="3">Arginine deiminase</fullName>
        <shortName evidence="3">ADI</shortName>
        <ecNumber evidence="3">3.5.3.6</ecNumber>
    </recommendedName>
    <alternativeName>
        <fullName evidence="3">Arginine dihydrolase</fullName>
        <shortName evidence="3">AD</shortName>
    </alternativeName>
</protein>
<reference evidence="5 6" key="1">
    <citation type="submission" date="2010-12" db="EMBL/GenBank/DDBJ databases">
        <authorList>
            <person name="Muzny D."/>
            <person name="Qin X."/>
            <person name="Buhay C."/>
            <person name="Dugan-Rocha S."/>
            <person name="Ding Y."/>
            <person name="Chen G."/>
            <person name="Hawes A."/>
            <person name="Holder M."/>
            <person name="Jhangiani S."/>
            <person name="Johnson A."/>
            <person name="Khan Z."/>
            <person name="Li Z."/>
            <person name="Liu W."/>
            <person name="Liu X."/>
            <person name="Perez L."/>
            <person name="Shen H."/>
            <person name="Wang Q."/>
            <person name="Watt J."/>
            <person name="Xi L."/>
            <person name="Xin Y."/>
            <person name="Zhou J."/>
            <person name="Deng J."/>
            <person name="Jiang H."/>
            <person name="Liu Y."/>
            <person name="Qu J."/>
            <person name="Song X.-Z."/>
            <person name="Zhang L."/>
            <person name="Villasana D."/>
            <person name="Johnson A."/>
            <person name="Liu J."/>
            <person name="Liyanage D."/>
            <person name="Lorensuhewa L."/>
            <person name="Robinson T."/>
            <person name="Song A."/>
            <person name="Song B.-B."/>
            <person name="Dinh H."/>
            <person name="Thornton R."/>
            <person name="Coyle M."/>
            <person name="Francisco L."/>
            <person name="Jackson L."/>
            <person name="Javaid M."/>
            <person name="Korchina V."/>
            <person name="Kovar C."/>
            <person name="Mata R."/>
            <person name="Mathew T."/>
            <person name="Ngo R."/>
            <person name="Nguyen L."/>
            <person name="Nguyen N."/>
            <person name="Okwuonu G."/>
            <person name="Ongeri F."/>
            <person name="Pham C."/>
            <person name="Simmons D."/>
            <person name="Wilczek-Boney K."/>
            <person name="Hale W."/>
            <person name="Jakkamsetti A."/>
            <person name="Pham P."/>
            <person name="Ruth R."/>
            <person name="San Lucas F."/>
            <person name="Warren J."/>
            <person name="Zhang J."/>
            <person name="Zhao Z."/>
            <person name="Zhou C."/>
            <person name="Zhu D."/>
            <person name="Lee S."/>
            <person name="Bess C."/>
            <person name="Blankenburg K."/>
            <person name="Forbes L."/>
            <person name="Fu Q."/>
            <person name="Gubbala S."/>
            <person name="Hirani K."/>
            <person name="Jayaseelan J.C."/>
            <person name="Lara F."/>
            <person name="Munidasa M."/>
            <person name="Palculict T."/>
            <person name="Patil S."/>
            <person name="Pu L.-L."/>
            <person name="Saada N."/>
            <person name="Tang L."/>
            <person name="Weissenberger G."/>
            <person name="Zhu Y."/>
            <person name="Hemphill L."/>
            <person name="Shang Y."/>
            <person name="Youmans B."/>
            <person name="Ayvaz T."/>
            <person name="Ross M."/>
            <person name="Santibanez J."/>
            <person name="Aqrawi P."/>
            <person name="Gross S."/>
            <person name="Joshi V."/>
            <person name="Fowler G."/>
            <person name="Nazareth L."/>
            <person name="Reid J."/>
            <person name="Worley K."/>
            <person name="Petrosino J."/>
            <person name="Highlander S."/>
            <person name="Gibbs R."/>
        </authorList>
    </citation>
    <scope>NUCLEOTIDE SEQUENCE [LARGE SCALE GENOMIC DNA]</scope>
    <source>
        <strain evidence="5 6">DSM 10105</strain>
    </source>
</reference>
<evidence type="ECO:0000313" key="5">
    <source>
        <dbReference type="EMBL" id="EFT82613.1"/>
    </source>
</evidence>
<comment type="similarity">
    <text evidence="1 3">Belongs to the arginine deiminase family.</text>
</comment>
<dbReference type="UniPathway" id="UPA00254">
    <property type="reaction ID" value="UER00364"/>
</dbReference>
<dbReference type="eggNOG" id="COG2235">
    <property type="taxonomic scope" value="Bacteria"/>
</dbReference>
<evidence type="ECO:0000256" key="3">
    <source>
        <dbReference type="HAMAP-Rule" id="MF_00242"/>
    </source>
</evidence>
<dbReference type="PRINTS" id="PR01466">
    <property type="entry name" value="ARGDEIMINASE"/>
</dbReference>
<dbReference type="AlphaFoldDB" id="E6K2Q9"/>
<dbReference type="Gene3D" id="3.75.10.10">
    <property type="entry name" value="L-arginine/glycine Amidinotransferase, Chain A"/>
    <property type="match status" value="1"/>
</dbReference>
<comment type="subcellular location">
    <subcellularLocation>
        <location evidence="3">Cytoplasm</location>
    </subcellularLocation>
</comment>
<comment type="catalytic activity">
    <reaction evidence="3">
        <text>L-arginine + H2O = L-citrulline + NH4(+)</text>
        <dbReference type="Rhea" id="RHEA:19597"/>
        <dbReference type="ChEBI" id="CHEBI:15377"/>
        <dbReference type="ChEBI" id="CHEBI:28938"/>
        <dbReference type="ChEBI" id="CHEBI:32682"/>
        <dbReference type="ChEBI" id="CHEBI:57743"/>
        <dbReference type="EC" id="3.5.3.6"/>
    </reaction>
</comment>
<dbReference type="Gene3D" id="1.10.3930.10">
    <property type="entry name" value="Arginine deiminase"/>
    <property type="match status" value="1"/>
</dbReference>
<feature type="active site" description="Amidino-cysteine intermediate" evidence="3">
    <location>
        <position position="469"/>
    </location>
</feature>
<keyword evidence="3" id="KW-0963">Cytoplasm</keyword>
<organism evidence="5 6">
    <name type="scientific">Parascardovia denticolens DSM 10105 = JCM 12538</name>
    <dbReference type="NCBI Taxonomy" id="864564"/>
    <lineage>
        <taxon>Bacteria</taxon>
        <taxon>Bacillati</taxon>
        <taxon>Actinomycetota</taxon>
        <taxon>Actinomycetes</taxon>
        <taxon>Bifidobacteriales</taxon>
        <taxon>Bifidobacteriaceae</taxon>
        <taxon>Parascardovia</taxon>
    </lineage>
</organism>
<feature type="compositionally biased region" description="Basic and acidic residues" evidence="4">
    <location>
        <begin position="23"/>
        <end position="34"/>
    </location>
</feature>
<keyword evidence="6" id="KW-1185">Reference proteome</keyword>
<evidence type="ECO:0000256" key="2">
    <source>
        <dbReference type="ARBA" id="ARBA00022801"/>
    </source>
</evidence>
<dbReference type="NCBIfam" id="NF002381">
    <property type="entry name" value="PRK01388.1"/>
    <property type="match status" value="1"/>
</dbReference>
<dbReference type="EC" id="3.5.3.6" evidence="3"/>
<dbReference type="Proteomes" id="UP000004946">
    <property type="component" value="Chromosome"/>
</dbReference>
<keyword evidence="3" id="KW-0056">Arginine metabolism</keyword>
<dbReference type="SUPFAM" id="SSF55909">
    <property type="entry name" value="Pentein"/>
    <property type="match status" value="1"/>
</dbReference>
<comment type="caution">
    <text evidence="5">The sequence shown here is derived from an EMBL/GenBank/DDBJ whole genome shotgun (WGS) entry which is preliminary data.</text>
</comment>
<gene>
    <name evidence="3" type="primary">arcA</name>
    <name evidence="5" type="ORF">HMPREF0620_1298</name>
</gene>
<evidence type="ECO:0000313" key="6">
    <source>
        <dbReference type="Proteomes" id="UP000004946"/>
    </source>
</evidence>
<comment type="pathway">
    <text evidence="3">Amino-acid degradation; L-arginine degradation via ADI pathway; carbamoyl phosphate from L-arginine: step 1/2.</text>
</comment>
<dbReference type="Pfam" id="PF02274">
    <property type="entry name" value="ADI"/>
    <property type="match status" value="1"/>
</dbReference>
<dbReference type="RefSeq" id="WP_006290632.1">
    <property type="nucleotide sequence ID" value="NZ_AP012333.1"/>
</dbReference>
<accession>E6K2Q9</accession>
<dbReference type="GO" id="GO:0019546">
    <property type="term" value="P:L-arginine deiminase pathway"/>
    <property type="evidence" value="ECO:0007669"/>
    <property type="project" value="TreeGrafter"/>
</dbReference>
<dbReference type="GO" id="GO:0016990">
    <property type="term" value="F:arginine deiminase activity"/>
    <property type="evidence" value="ECO:0007669"/>
    <property type="project" value="UniProtKB-UniRule"/>
</dbReference>
<keyword evidence="2 3" id="KW-0378">Hydrolase</keyword>
<dbReference type="HOGENOM" id="CLU_052662_0_1_11"/>
<dbReference type="InterPro" id="IPR003876">
    <property type="entry name" value="Arg_deiminase"/>
</dbReference>